<gene>
    <name evidence="1" type="ORF">HX822_22300</name>
    <name evidence="2" type="ORF">HX828_00970</name>
</gene>
<evidence type="ECO:0000313" key="4">
    <source>
        <dbReference type="Proteomes" id="UP000537188"/>
    </source>
</evidence>
<accession>A0A7Y8JRS1</accession>
<evidence type="ECO:0000313" key="1">
    <source>
        <dbReference type="EMBL" id="NWE15677.1"/>
    </source>
</evidence>
<organism evidence="1 3">
    <name type="scientific">Pseudomonas yamanorum</name>
    <dbReference type="NCBI Taxonomy" id="515393"/>
    <lineage>
        <taxon>Bacteria</taxon>
        <taxon>Pseudomonadati</taxon>
        <taxon>Pseudomonadota</taxon>
        <taxon>Gammaproteobacteria</taxon>
        <taxon>Pseudomonadales</taxon>
        <taxon>Pseudomonadaceae</taxon>
        <taxon>Pseudomonas</taxon>
    </lineage>
</organism>
<evidence type="ECO:0000313" key="3">
    <source>
        <dbReference type="Proteomes" id="UP000531950"/>
    </source>
</evidence>
<dbReference type="Proteomes" id="UP000531950">
    <property type="component" value="Unassembled WGS sequence"/>
</dbReference>
<reference evidence="3 4" key="1">
    <citation type="submission" date="2020-04" db="EMBL/GenBank/DDBJ databases">
        <title>Molecular characterization of pseudomonads from Agaricus bisporus reveal novel blotch 2 pathogens in Western Europe.</title>
        <authorList>
            <person name="Taparia T."/>
            <person name="Krijger M."/>
            <person name="Haynes E."/>
            <person name="Elpinstone J.G."/>
            <person name="Noble R."/>
            <person name="Van Der Wolf J."/>
        </authorList>
    </citation>
    <scope>NUCLEOTIDE SEQUENCE [LARGE SCALE GENOMIC DNA]</scope>
    <source>
        <strain evidence="2 4">IPO3781</strain>
        <strain evidence="1 3">IPO3782</strain>
    </source>
</reference>
<dbReference type="Proteomes" id="UP000537188">
    <property type="component" value="Unassembled WGS sequence"/>
</dbReference>
<evidence type="ECO:0000313" key="2">
    <source>
        <dbReference type="EMBL" id="NWE74106.1"/>
    </source>
</evidence>
<name>A0A7Y8JRS1_9PSED</name>
<comment type="caution">
    <text evidence="1">The sequence shown here is derived from an EMBL/GenBank/DDBJ whole genome shotgun (WGS) entry which is preliminary data.</text>
</comment>
<dbReference type="EMBL" id="JACARG010000045">
    <property type="protein sequence ID" value="NWE15677.1"/>
    <property type="molecule type" value="Genomic_DNA"/>
</dbReference>
<dbReference type="EMBL" id="JACARF010000001">
    <property type="protein sequence ID" value="NWE74106.1"/>
    <property type="molecule type" value="Genomic_DNA"/>
</dbReference>
<dbReference type="AlphaFoldDB" id="A0A7Y8JRS1"/>
<proteinExistence type="predicted"/>
<sequence>MPNYIALESNISCDPVLFLNPDADACGLLETAIQRIEAARNLLNSVICLSTERVEGADLQHFASAAHLLLQDGCDALHALGWKEGRLG</sequence>
<protein>
    <recommendedName>
        <fullName evidence="5">DUF3077 domain-containing protein</fullName>
    </recommendedName>
</protein>
<evidence type="ECO:0008006" key="5">
    <source>
        <dbReference type="Google" id="ProtNLM"/>
    </source>
</evidence>